<gene>
    <name evidence="3" type="ORF">CLV33_10442</name>
</gene>
<dbReference type="Proteomes" id="UP000251545">
    <property type="component" value="Unassembled WGS sequence"/>
</dbReference>
<dbReference type="Gene3D" id="3.40.50.1820">
    <property type="entry name" value="alpha/beta hydrolase"/>
    <property type="match status" value="1"/>
</dbReference>
<dbReference type="PANTHER" id="PTHR48081">
    <property type="entry name" value="AB HYDROLASE SUPERFAMILY PROTEIN C4A8.06C"/>
    <property type="match status" value="1"/>
</dbReference>
<sequence length="283" mass="32101">MLGKSQKILKTKFTIYLCFIITYFGYAQNKDYTEIKGIKYYQDTVLSQDVYANKMCVLDIYYPLKKTNAPAVIWFHGGGLSGGDKFIPNALKEKGLIIISVNYRLHPRVKNPTYIQDAAAAVAWAFKHIETYNGNKKSIFISGHSAGGYLASMIALDKKWLKKHNIDANTIAGVAPFSGHTITHFTIRKEQGIDGTQPIIDEFAPLYHVRKDAPPFLLITGDREKEMLGRYEENAYLMRMMQVVGHKNTVLFELNGYDHGGMAQPAFQLLINFINKVNYESRE</sequence>
<keyword evidence="1" id="KW-0378">Hydrolase</keyword>
<reference evidence="3 4" key="1">
    <citation type="submission" date="2018-02" db="EMBL/GenBank/DDBJ databases">
        <title>Genomic Encyclopedia of Archaeal and Bacterial Type Strains, Phase II (KMG-II): from individual species to whole genera.</title>
        <authorList>
            <person name="Goeker M."/>
        </authorList>
    </citation>
    <scope>NUCLEOTIDE SEQUENCE [LARGE SCALE GENOMIC DNA]</scope>
    <source>
        <strain evidence="3 4">DSM 21165</strain>
    </source>
</reference>
<comment type="caution">
    <text evidence="3">The sequence shown here is derived from an EMBL/GenBank/DDBJ whole genome shotgun (WGS) entry which is preliminary data.</text>
</comment>
<evidence type="ECO:0000259" key="2">
    <source>
        <dbReference type="Pfam" id="PF20434"/>
    </source>
</evidence>
<proteinExistence type="predicted"/>
<feature type="domain" description="BD-FAE-like" evidence="2">
    <location>
        <begin position="58"/>
        <end position="224"/>
    </location>
</feature>
<dbReference type="EMBL" id="PVEO01000004">
    <property type="protein sequence ID" value="PQV48837.1"/>
    <property type="molecule type" value="Genomic_DNA"/>
</dbReference>
<protein>
    <submittedName>
        <fullName evidence="3">Acetyl esterase/lipase</fullName>
    </submittedName>
</protein>
<dbReference type="PANTHER" id="PTHR48081:SF9">
    <property type="entry name" value="CARBOXYLESTERASE"/>
    <property type="match status" value="1"/>
</dbReference>
<evidence type="ECO:0000256" key="1">
    <source>
        <dbReference type="ARBA" id="ARBA00022801"/>
    </source>
</evidence>
<evidence type="ECO:0000313" key="4">
    <source>
        <dbReference type="Proteomes" id="UP000251545"/>
    </source>
</evidence>
<evidence type="ECO:0000313" key="3">
    <source>
        <dbReference type="EMBL" id="PQV48837.1"/>
    </source>
</evidence>
<dbReference type="Pfam" id="PF20434">
    <property type="entry name" value="BD-FAE"/>
    <property type="match status" value="1"/>
</dbReference>
<dbReference type="InterPro" id="IPR029058">
    <property type="entry name" value="AB_hydrolase_fold"/>
</dbReference>
<organism evidence="3 4">
    <name type="scientific">Jejuia pallidilutea</name>
    <dbReference type="NCBI Taxonomy" id="504487"/>
    <lineage>
        <taxon>Bacteria</taxon>
        <taxon>Pseudomonadati</taxon>
        <taxon>Bacteroidota</taxon>
        <taxon>Flavobacteriia</taxon>
        <taxon>Flavobacteriales</taxon>
        <taxon>Flavobacteriaceae</taxon>
        <taxon>Jejuia</taxon>
    </lineage>
</organism>
<dbReference type="InterPro" id="IPR050300">
    <property type="entry name" value="GDXG_lipolytic_enzyme"/>
</dbReference>
<dbReference type="SUPFAM" id="SSF53474">
    <property type="entry name" value="alpha/beta-Hydrolases"/>
    <property type="match status" value="1"/>
</dbReference>
<dbReference type="InterPro" id="IPR049492">
    <property type="entry name" value="BD-FAE-like_dom"/>
</dbReference>
<dbReference type="AlphaFoldDB" id="A0A362X2Y3"/>
<name>A0A362X2Y3_9FLAO</name>
<accession>A0A362X2Y3</accession>
<dbReference type="GO" id="GO:0016787">
    <property type="term" value="F:hydrolase activity"/>
    <property type="evidence" value="ECO:0007669"/>
    <property type="project" value="UniProtKB-KW"/>
</dbReference>